<feature type="compositionally biased region" description="Polar residues" evidence="1">
    <location>
        <begin position="72"/>
        <end position="87"/>
    </location>
</feature>
<geneLocation type="plasmid" evidence="2 3">
    <name>pSCATT</name>
</geneLocation>
<feature type="compositionally biased region" description="Low complexity" evidence="1">
    <location>
        <begin position="24"/>
        <end position="58"/>
    </location>
</feature>
<keyword evidence="2" id="KW-0614">Plasmid</keyword>
<evidence type="ECO:0000256" key="1">
    <source>
        <dbReference type="SAM" id="MobiDB-lite"/>
    </source>
</evidence>
<keyword evidence="3" id="KW-1185">Reference proteome</keyword>
<evidence type="ECO:0000313" key="2">
    <source>
        <dbReference type="EMBL" id="AEW98494.1"/>
    </source>
</evidence>
<reference evidence="3" key="1">
    <citation type="submission" date="2011-12" db="EMBL/GenBank/DDBJ databases">
        <title>Complete genome sequence of Streptomyces cattleya strain DSM 46488.</title>
        <authorList>
            <person name="Ou H.-Y."/>
            <person name="Li P."/>
            <person name="Zhao C."/>
            <person name="O'Hagan D."/>
            <person name="Deng Z."/>
        </authorList>
    </citation>
    <scope>NUCLEOTIDE SEQUENCE [LARGE SCALE GENOMIC DNA]</scope>
    <source>
        <strain evidence="3">ATCC 35852 / DSM 46488 / JCM 4925 / NBRC 14057 / NRRL 8057</strain>
        <plasmid evidence="3">Plasmid pSCATT</plasmid>
    </source>
</reference>
<protein>
    <recommendedName>
        <fullName evidence="4">Prenyltransferase</fullName>
    </recommendedName>
</protein>
<sequence length="436" mass="47030">MSFTRQQGDVSKGRSKNPAGPAGSHRSTTDSPTRSSPGATTVASASSRVSCARAMARSTNGECGRPGWASLAVTTSGPKRRPSTGTPGTAEVAGHLDAHLDRRPGRPRGGHAPDAVADPFKTRGPAPAYRRGMAWINDTVIERAGRFLWASGRVLEQRRFAFLFGDEDDPAGVLTALDAYRGRDGGYAYGLEPDVRGPAPQPIALPAALAVLEETGALDASRARRLCDWLAGVTAPDGGVPAVLPTLRPYPRPPWLPISGEPHGELLATGQILGPLLRLGVDHPWPRTATEFCRAAVEGLRQTHPYEVRAAVAFLDAAPDRTWARRQAERLGDLVREQRLVLLDPDHPERVRLAPGYAPGEYHLPHDVAPRPDSLARAWFTDAQTRRGLRHLAAAQREDGGWPITWARWSATTEVEARPGVTLAALLTLRAYDRTP</sequence>
<accession>G8XF43</accession>
<dbReference type="KEGG" id="scy:SCATT_p03010"/>
<dbReference type="Proteomes" id="UP000007842">
    <property type="component" value="Plasmid pSCATT"/>
</dbReference>
<name>G8XF43_STREN</name>
<feature type="region of interest" description="Disordered" evidence="1">
    <location>
        <begin position="1"/>
        <end position="123"/>
    </location>
</feature>
<evidence type="ECO:0008006" key="4">
    <source>
        <dbReference type="Google" id="ProtNLM"/>
    </source>
</evidence>
<organism evidence="2 3">
    <name type="scientific">Streptantibioticus cattleyicolor (strain ATCC 35852 / DSM 46488 / JCM 4925 / NBRC 14057 / NRRL 8057)</name>
    <name type="common">Streptomyces cattleya</name>
    <dbReference type="NCBI Taxonomy" id="1003195"/>
    <lineage>
        <taxon>Bacteria</taxon>
        <taxon>Bacillati</taxon>
        <taxon>Actinomycetota</taxon>
        <taxon>Actinomycetes</taxon>
        <taxon>Kitasatosporales</taxon>
        <taxon>Streptomycetaceae</taxon>
        <taxon>Streptantibioticus</taxon>
    </lineage>
</organism>
<proteinExistence type="predicted"/>
<dbReference type="AlphaFoldDB" id="G8XF43"/>
<gene>
    <name evidence="2" type="ordered locus">SCATT_p03010</name>
</gene>
<dbReference type="PATRIC" id="fig|1003195.29.peg.6099"/>
<dbReference type="SUPFAM" id="SSF48239">
    <property type="entry name" value="Terpenoid cyclases/Protein prenyltransferases"/>
    <property type="match status" value="1"/>
</dbReference>
<dbReference type="EMBL" id="CP003229">
    <property type="protein sequence ID" value="AEW98494.1"/>
    <property type="molecule type" value="Genomic_DNA"/>
</dbReference>
<evidence type="ECO:0000313" key="3">
    <source>
        <dbReference type="Proteomes" id="UP000007842"/>
    </source>
</evidence>
<dbReference type="HOGENOM" id="CLU_051344_0_0_11"/>
<feature type="compositionally biased region" description="Basic and acidic residues" evidence="1">
    <location>
        <begin position="94"/>
        <end position="104"/>
    </location>
</feature>
<dbReference type="InterPro" id="IPR008930">
    <property type="entry name" value="Terpenoid_cyclase/PrenylTrfase"/>
</dbReference>